<dbReference type="PANTHER" id="PTHR20961">
    <property type="entry name" value="GLYCOSYLTRANSFERASE"/>
    <property type="match status" value="1"/>
</dbReference>
<keyword evidence="10" id="KW-1185">Reference proteome</keyword>
<evidence type="ECO:0000256" key="3">
    <source>
        <dbReference type="ARBA" id="ARBA00022679"/>
    </source>
</evidence>
<dbReference type="InterPro" id="IPR049625">
    <property type="entry name" value="Glyco_transf_61_cat"/>
</dbReference>
<keyword evidence="7" id="KW-0325">Glycoprotein</keyword>
<dbReference type="AlphaFoldDB" id="A0AA39J188"/>
<keyword evidence="4" id="KW-0812">Transmembrane</keyword>
<dbReference type="GO" id="GO:0005783">
    <property type="term" value="C:endoplasmic reticulum"/>
    <property type="evidence" value="ECO:0007669"/>
    <property type="project" value="TreeGrafter"/>
</dbReference>
<accession>A0AA39J188</accession>
<keyword evidence="3" id="KW-0808">Transferase</keyword>
<keyword evidence="5" id="KW-1133">Transmembrane helix</keyword>
<evidence type="ECO:0000256" key="2">
    <source>
        <dbReference type="ARBA" id="ARBA00022676"/>
    </source>
</evidence>
<evidence type="ECO:0000259" key="8">
    <source>
        <dbReference type="Pfam" id="PF04577"/>
    </source>
</evidence>
<organism evidence="9 10">
    <name type="scientific">Armillaria borealis</name>
    <dbReference type="NCBI Taxonomy" id="47425"/>
    <lineage>
        <taxon>Eukaryota</taxon>
        <taxon>Fungi</taxon>
        <taxon>Dikarya</taxon>
        <taxon>Basidiomycota</taxon>
        <taxon>Agaricomycotina</taxon>
        <taxon>Agaricomycetes</taxon>
        <taxon>Agaricomycetidae</taxon>
        <taxon>Agaricales</taxon>
        <taxon>Marasmiineae</taxon>
        <taxon>Physalacriaceae</taxon>
        <taxon>Armillaria</taxon>
    </lineage>
</organism>
<comment type="caution">
    <text evidence="9">The sequence shown here is derived from an EMBL/GenBank/DDBJ whole genome shotgun (WGS) entry which is preliminary data.</text>
</comment>
<dbReference type="GO" id="GO:0097363">
    <property type="term" value="F:protein O-acetylglucosaminyltransferase activity"/>
    <property type="evidence" value="ECO:0007669"/>
    <property type="project" value="TreeGrafter"/>
</dbReference>
<name>A0AA39J188_9AGAR</name>
<evidence type="ECO:0000256" key="4">
    <source>
        <dbReference type="ARBA" id="ARBA00022692"/>
    </source>
</evidence>
<comment type="subcellular location">
    <subcellularLocation>
        <location evidence="1">Membrane</location>
        <topology evidence="1">Single-pass membrane protein</topology>
    </subcellularLocation>
</comment>
<gene>
    <name evidence="9" type="ORF">EV421DRAFT_1387657</name>
</gene>
<proteinExistence type="predicted"/>
<feature type="domain" description="Glycosyltransferase 61 catalytic" evidence="8">
    <location>
        <begin position="452"/>
        <end position="534"/>
    </location>
</feature>
<evidence type="ECO:0000256" key="7">
    <source>
        <dbReference type="ARBA" id="ARBA00023180"/>
    </source>
</evidence>
<keyword evidence="6" id="KW-0472">Membrane</keyword>
<evidence type="ECO:0000313" key="9">
    <source>
        <dbReference type="EMBL" id="KAK0433635.1"/>
    </source>
</evidence>
<evidence type="ECO:0000313" key="10">
    <source>
        <dbReference type="Proteomes" id="UP001175226"/>
    </source>
</evidence>
<evidence type="ECO:0000256" key="6">
    <source>
        <dbReference type="ARBA" id="ARBA00023136"/>
    </source>
</evidence>
<dbReference type="PANTHER" id="PTHR20961:SF38">
    <property type="entry name" value="PROTEIN O-LINKED-MANNOSE BETA-1,4-N-ACETYLGLUCOSAMINYLTRANSFERASE 2"/>
    <property type="match status" value="1"/>
</dbReference>
<protein>
    <recommendedName>
        <fullName evidence="8">Glycosyltransferase 61 catalytic domain-containing protein</fullName>
    </recommendedName>
</protein>
<evidence type="ECO:0000256" key="1">
    <source>
        <dbReference type="ARBA" id="ARBA00004167"/>
    </source>
</evidence>
<dbReference type="Proteomes" id="UP001175226">
    <property type="component" value="Unassembled WGS sequence"/>
</dbReference>
<reference evidence="9" key="1">
    <citation type="submission" date="2023-06" db="EMBL/GenBank/DDBJ databases">
        <authorList>
            <consortium name="Lawrence Berkeley National Laboratory"/>
            <person name="Ahrendt S."/>
            <person name="Sahu N."/>
            <person name="Indic B."/>
            <person name="Wong-Bajracharya J."/>
            <person name="Merenyi Z."/>
            <person name="Ke H.-M."/>
            <person name="Monk M."/>
            <person name="Kocsube S."/>
            <person name="Drula E."/>
            <person name="Lipzen A."/>
            <person name="Balint B."/>
            <person name="Henrissat B."/>
            <person name="Andreopoulos B."/>
            <person name="Martin F.M."/>
            <person name="Harder C.B."/>
            <person name="Rigling D."/>
            <person name="Ford K.L."/>
            <person name="Foster G.D."/>
            <person name="Pangilinan J."/>
            <person name="Papanicolaou A."/>
            <person name="Barry K."/>
            <person name="LaButti K."/>
            <person name="Viragh M."/>
            <person name="Koriabine M."/>
            <person name="Yan M."/>
            <person name="Riley R."/>
            <person name="Champramary S."/>
            <person name="Plett K.L."/>
            <person name="Tsai I.J."/>
            <person name="Slot J."/>
            <person name="Sipos G."/>
            <person name="Plett J."/>
            <person name="Nagy L.G."/>
            <person name="Grigoriev I.V."/>
        </authorList>
    </citation>
    <scope>NUCLEOTIDE SEQUENCE</scope>
    <source>
        <strain evidence="9">FPL87.14</strain>
    </source>
</reference>
<dbReference type="Pfam" id="PF04577">
    <property type="entry name" value="Glyco_transf_61"/>
    <property type="match status" value="1"/>
</dbReference>
<evidence type="ECO:0000256" key="5">
    <source>
        <dbReference type="ARBA" id="ARBA00022989"/>
    </source>
</evidence>
<dbReference type="GO" id="GO:0016020">
    <property type="term" value="C:membrane"/>
    <property type="evidence" value="ECO:0007669"/>
    <property type="project" value="UniProtKB-SubCell"/>
</dbReference>
<dbReference type="EMBL" id="JAUEPT010000079">
    <property type="protein sequence ID" value="KAK0433635.1"/>
    <property type="molecule type" value="Genomic_DNA"/>
</dbReference>
<keyword evidence="2" id="KW-0328">Glycosyltransferase</keyword>
<sequence length="628" mass="71280">MLFHYRENGSVKRRSCYDGYRTARTSLKISGLVYAKYNFGSRYAEVFAHAHPESEKSPDRSAWWWSSTKLPLRRRSGPFALVASSIMFFRPSFSRRDSILLMLGALLTHFLTIIHHHSFSDTNIDINTHVQHIHDVLWREDASPELQIVEQPNEIATDLTPEPSIPLQAIHGDLPHTSIVHHAPGWTLFRNLYMSNGTLFLLSSNRSFPEFRLMISSGIHMVNTPENAALSEPTLQHMNYITPLEARKRWGGTKNRVWTIEGNTLLVNEPSQFLGHFYHLVAELFFGVQAFWYGAFSAVSAADAHSAKFTHPAPPALDRVIFAHSDGNGWRDHPGFNAYFMRAAYPSLAIEDKQEWEDRIAATSGLFVDRAWHFPLVLLSDRSASHRGALCGSQTQRIASEAWEYMREKSQLTPLEIKVGGWWEPIRASVLKFSGLDVVRKDRDDLSMPDKVVITYISRQGTSRRRLTDEAHDSLVTALEELVKRKKDEGWELNVMQAERMSKDAQVHAAARTTILLGVHGNGLTHLLFMPPTKVSTVIEIFYPGGFAHDYHWTTRALGMSHVAVWNDTLVLILFPSLSLDADVTCTSYYTHPNEPDIDYPEGFQGDYIPVHGPTVARIIEDRIAQRL</sequence>
<dbReference type="InterPro" id="IPR007657">
    <property type="entry name" value="Glycosyltransferase_61"/>
</dbReference>
<dbReference type="GO" id="GO:0035269">
    <property type="term" value="P:protein O-linked glycosylation via mannose"/>
    <property type="evidence" value="ECO:0007669"/>
    <property type="project" value="TreeGrafter"/>
</dbReference>